<dbReference type="Pfam" id="PF07940">
    <property type="entry name" value="Hepar_II_III_C"/>
    <property type="match status" value="1"/>
</dbReference>
<dbReference type="Proteomes" id="UP001274321">
    <property type="component" value="Unassembled WGS sequence"/>
</dbReference>
<protein>
    <submittedName>
        <fullName evidence="3">Heparinase II/III family protein</fullName>
    </submittedName>
</protein>
<comment type="caution">
    <text evidence="3">The sequence shown here is derived from an EMBL/GenBank/DDBJ whole genome shotgun (WGS) entry which is preliminary data.</text>
</comment>
<gene>
    <name evidence="3" type="ORF">SCD90_08210</name>
</gene>
<sequence length="568" mass="61598">MAIDALANGARNLGRLGRLLTTRAVAGFSPRRLMRLAPSMSVPAELVSVPRPILPGSGPRGAELYSGVFSFAGHRVDAGPGSIFTARAPSREWEEGLHGFGWLADLAAADNALSRAYARSLVEEWAAHVRMKRLPRQPDIAARRLINLLTYSALLLNGADTEFRRLLLRLIARHAASLRRDLRRLPAGLPRLLPAIALASAGLSLPDGSRMLKAATDALNTELRRLVLTDGGPATRNPDDLLSWAADLLPLREAFAARALEAPRELLPALDRMWPMLRFFRHPEGSLALFNGMGPTRRDLLEAVLARDDVRGKPVLNTPFSGYQRLEAVNAVIVADAGPPPSLELSSRVHAGTLSFEFSSGTDKIVMNCGSSLAEAYRHAARRTAAHSTLTVNETSSSRFLRGWAARLTGPVLRHGPQHVEAKREDRRDGTALRMSHDGYASRFGVIHQRMLRLDAGGGRLDGLDVLKPVRSGTTEAVLRFHLHPDVRATALKDKGTVLLVPSSGDVWLFSCDGHPASIEESVYFAAPEGPRGAEQIVVRLGRTAGVRAQWTFERTGSEMGASALELG</sequence>
<dbReference type="InterPro" id="IPR012480">
    <property type="entry name" value="Hepar_II_III_C"/>
</dbReference>
<reference evidence="3 4" key="1">
    <citation type="submission" date="2023-11" db="EMBL/GenBank/DDBJ databases">
        <authorList>
            <person name="Bao R."/>
        </authorList>
    </citation>
    <scope>NUCLEOTIDE SEQUENCE [LARGE SCALE GENOMIC DNA]</scope>
    <source>
        <strain evidence="3 4">PJ23</strain>
    </source>
</reference>
<keyword evidence="4" id="KW-1185">Reference proteome</keyword>
<dbReference type="Gene3D" id="1.50.10.100">
    <property type="entry name" value="Chondroitin AC/alginate lyase"/>
    <property type="match status" value="1"/>
</dbReference>
<evidence type="ECO:0000259" key="2">
    <source>
        <dbReference type="Pfam" id="PF07940"/>
    </source>
</evidence>
<feature type="domain" description="Heparinase II/III-like C-terminal" evidence="2">
    <location>
        <begin position="313"/>
        <end position="540"/>
    </location>
</feature>
<evidence type="ECO:0000256" key="1">
    <source>
        <dbReference type="ARBA" id="ARBA00004196"/>
    </source>
</evidence>
<dbReference type="EMBL" id="JAXAFJ010000004">
    <property type="protein sequence ID" value="MDX6806045.1"/>
    <property type="molecule type" value="Genomic_DNA"/>
</dbReference>
<accession>A0ABU4RMJ2</accession>
<organism evidence="3 4">
    <name type="scientific">Terrihabitans rhizophilus</name>
    <dbReference type="NCBI Taxonomy" id="3092662"/>
    <lineage>
        <taxon>Bacteria</taxon>
        <taxon>Pseudomonadati</taxon>
        <taxon>Pseudomonadota</taxon>
        <taxon>Alphaproteobacteria</taxon>
        <taxon>Hyphomicrobiales</taxon>
        <taxon>Terrihabitans</taxon>
    </lineage>
</organism>
<dbReference type="Gene3D" id="2.70.98.70">
    <property type="match status" value="1"/>
</dbReference>
<name>A0ABU4RMJ2_9HYPH</name>
<proteinExistence type="predicted"/>
<comment type="subcellular location">
    <subcellularLocation>
        <location evidence="1">Cell envelope</location>
    </subcellularLocation>
</comment>
<dbReference type="RefSeq" id="WP_319844173.1">
    <property type="nucleotide sequence ID" value="NZ_JAXAFJ010000004.1"/>
</dbReference>
<evidence type="ECO:0000313" key="3">
    <source>
        <dbReference type="EMBL" id="MDX6806045.1"/>
    </source>
</evidence>
<dbReference type="InterPro" id="IPR008929">
    <property type="entry name" value="Chondroitin_lyas"/>
</dbReference>
<evidence type="ECO:0000313" key="4">
    <source>
        <dbReference type="Proteomes" id="UP001274321"/>
    </source>
</evidence>